<feature type="transmembrane region" description="Helical" evidence="1">
    <location>
        <begin position="126"/>
        <end position="144"/>
    </location>
</feature>
<dbReference type="Gene3D" id="6.10.140.1340">
    <property type="match status" value="1"/>
</dbReference>
<dbReference type="InterPro" id="IPR050229">
    <property type="entry name" value="GlpE_sulfurtransferase"/>
</dbReference>
<proteinExistence type="predicted"/>
<evidence type="ECO:0000259" key="2">
    <source>
        <dbReference type="PROSITE" id="PS50206"/>
    </source>
</evidence>
<gene>
    <name evidence="3" type="ORF">WN50_26945</name>
</gene>
<dbReference type="InterPro" id="IPR021309">
    <property type="entry name" value="YgaP-like_TM"/>
</dbReference>
<dbReference type="EMBL" id="LATL02000040">
    <property type="protein sequence ID" value="KKD35144.1"/>
    <property type="molecule type" value="Genomic_DNA"/>
</dbReference>
<dbReference type="PATRIC" id="fig|1637645.4.peg.699"/>
<dbReference type="PROSITE" id="PS50206">
    <property type="entry name" value="RHODANESE_3"/>
    <property type="match status" value="1"/>
</dbReference>
<dbReference type="InterPro" id="IPR036873">
    <property type="entry name" value="Rhodanese-like_dom_sf"/>
</dbReference>
<comment type="caution">
    <text evidence="3">The sequence shown here is derived from an EMBL/GenBank/DDBJ whole genome shotgun (WGS) entry which is preliminary data.</text>
</comment>
<dbReference type="PANTHER" id="PTHR43031:SF1">
    <property type="entry name" value="PYRIDINE NUCLEOTIDE-DISULPHIDE OXIDOREDUCTASE"/>
    <property type="match status" value="1"/>
</dbReference>
<dbReference type="Proteomes" id="UP000033607">
    <property type="component" value="Unassembled WGS sequence"/>
</dbReference>
<reference evidence="3 4" key="1">
    <citation type="submission" date="2015-06" db="EMBL/GenBank/DDBJ databases">
        <title>Draft genome assembly of filamentous brackish cyanobacterium Limnoraphis robusta strain CS-951.</title>
        <authorList>
            <person name="Willis A."/>
            <person name="Parks M."/>
            <person name="Burford M.A."/>
        </authorList>
    </citation>
    <scope>NUCLEOTIDE SEQUENCE [LARGE SCALE GENOMIC DNA]</scope>
    <source>
        <strain evidence="3 4">CS-951</strain>
    </source>
</reference>
<dbReference type="OrthoDB" id="9792975at2"/>
<dbReference type="PANTHER" id="PTHR43031">
    <property type="entry name" value="FAD-DEPENDENT OXIDOREDUCTASE"/>
    <property type="match status" value="1"/>
</dbReference>
<name>A0A0F5Y8G0_9CYAN</name>
<sequence length="183" mass="19463">MMTNSTTTIDQPEAIEAAILKQWLAQQAVTLVDVREPVEYAGEHLAGSILVPLSKFDPSQIPNEGQKVVVYCQSGRRSTQAAQQLVASGFQVENLVTLEGGLNAWKAEGYQTKLNKKAPLSLMRQVQIVAGSLVLTGTLLGAFVSPGFLVLSGFVGAGLMFAGITNTCGLALLLAKLPYNQQS</sequence>
<dbReference type="RefSeq" id="WP_046281697.1">
    <property type="nucleotide sequence ID" value="NZ_LATL02000040.1"/>
</dbReference>
<dbReference type="CDD" id="cd00158">
    <property type="entry name" value="RHOD"/>
    <property type="match status" value="1"/>
</dbReference>
<protein>
    <recommendedName>
        <fullName evidence="2">Rhodanese domain-containing protein</fullName>
    </recommendedName>
</protein>
<evidence type="ECO:0000313" key="3">
    <source>
        <dbReference type="EMBL" id="KKD35144.1"/>
    </source>
</evidence>
<dbReference type="Pfam" id="PF00581">
    <property type="entry name" value="Rhodanese"/>
    <property type="match status" value="1"/>
</dbReference>
<evidence type="ECO:0000313" key="4">
    <source>
        <dbReference type="Proteomes" id="UP000033607"/>
    </source>
</evidence>
<keyword evidence="1" id="KW-0812">Transmembrane</keyword>
<evidence type="ECO:0000256" key="1">
    <source>
        <dbReference type="SAM" id="Phobius"/>
    </source>
</evidence>
<keyword evidence="1" id="KW-0472">Membrane</keyword>
<accession>A0A0F5Y8G0</accession>
<dbReference type="Gene3D" id="3.40.250.10">
    <property type="entry name" value="Rhodanese-like domain"/>
    <property type="match status" value="1"/>
</dbReference>
<dbReference type="Pfam" id="PF11127">
    <property type="entry name" value="YgaP-like_TM"/>
    <property type="match status" value="1"/>
</dbReference>
<dbReference type="SUPFAM" id="SSF52821">
    <property type="entry name" value="Rhodanese/Cell cycle control phosphatase"/>
    <property type="match status" value="1"/>
</dbReference>
<keyword evidence="1" id="KW-1133">Transmembrane helix</keyword>
<dbReference type="InterPro" id="IPR001763">
    <property type="entry name" value="Rhodanese-like_dom"/>
</dbReference>
<feature type="domain" description="Rhodanese" evidence="2">
    <location>
        <begin position="25"/>
        <end position="114"/>
    </location>
</feature>
<organism evidence="3 4">
    <name type="scientific">Limnoraphis robusta CS-951</name>
    <dbReference type="NCBI Taxonomy" id="1637645"/>
    <lineage>
        <taxon>Bacteria</taxon>
        <taxon>Bacillati</taxon>
        <taxon>Cyanobacteriota</taxon>
        <taxon>Cyanophyceae</taxon>
        <taxon>Oscillatoriophycideae</taxon>
        <taxon>Oscillatoriales</taxon>
        <taxon>Sirenicapillariaceae</taxon>
        <taxon>Limnoraphis</taxon>
    </lineage>
</organism>
<dbReference type="SMART" id="SM00450">
    <property type="entry name" value="RHOD"/>
    <property type="match status" value="1"/>
</dbReference>
<feature type="transmembrane region" description="Helical" evidence="1">
    <location>
        <begin position="150"/>
        <end position="175"/>
    </location>
</feature>
<dbReference type="AlphaFoldDB" id="A0A0F5Y8G0"/>